<evidence type="ECO:0000256" key="10">
    <source>
        <dbReference type="ARBA" id="ARBA00048336"/>
    </source>
</evidence>
<dbReference type="GO" id="GO:0043175">
    <property type="term" value="F:RNA polymerase core enzyme binding"/>
    <property type="evidence" value="ECO:0007669"/>
    <property type="project" value="UniProtKB-UniRule"/>
</dbReference>
<dbReference type="OMA" id="LMDFYPS"/>
<evidence type="ECO:0000256" key="13">
    <source>
        <dbReference type="SAM" id="MobiDB-lite"/>
    </source>
</evidence>
<dbReference type="GO" id="GO:0008420">
    <property type="term" value="F:RNA polymerase II CTD heptapeptide repeat phosphatase activity"/>
    <property type="evidence" value="ECO:0007669"/>
    <property type="project" value="UniProtKB-UniRule"/>
</dbReference>
<dbReference type="InterPro" id="IPR038534">
    <property type="entry name" value="Rtr1/RPAP2_sf"/>
</dbReference>
<dbReference type="Proteomes" id="UP000025227">
    <property type="component" value="Unplaced"/>
</dbReference>
<dbReference type="AlphaFoldDB" id="A0A7I4YAW0"/>
<comment type="catalytic activity">
    <reaction evidence="9 12">
        <text>O-phospho-L-seryl-[protein] + H2O = L-seryl-[protein] + phosphate</text>
        <dbReference type="Rhea" id="RHEA:20629"/>
        <dbReference type="Rhea" id="RHEA-COMP:9863"/>
        <dbReference type="Rhea" id="RHEA-COMP:11604"/>
        <dbReference type="ChEBI" id="CHEBI:15377"/>
        <dbReference type="ChEBI" id="CHEBI:29999"/>
        <dbReference type="ChEBI" id="CHEBI:43474"/>
        <dbReference type="ChEBI" id="CHEBI:83421"/>
        <dbReference type="EC" id="3.1.3.16"/>
    </reaction>
</comment>
<feature type="region of interest" description="Disordered" evidence="13">
    <location>
        <begin position="274"/>
        <end position="299"/>
    </location>
</feature>
<evidence type="ECO:0000259" key="14">
    <source>
        <dbReference type="PROSITE" id="PS51479"/>
    </source>
</evidence>
<accession>A0A7I4YAW0</accession>
<comment type="subcellular location">
    <subcellularLocation>
        <location evidence="1 12">Nucleus</location>
    </subcellularLocation>
</comment>
<keyword evidence="6 12" id="KW-0862">Zinc</keyword>
<dbReference type="GO" id="GO:0005737">
    <property type="term" value="C:cytoplasm"/>
    <property type="evidence" value="ECO:0007669"/>
    <property type="project" value="TreeGrafter"/>
</dbReference>
<dbReference type="Gene3D" id="1.25.40.820">
    <property type="match status" value="1"/>
</dbReference>
<evidence type="ECO:0000256" key="7">
    <source>
        <dbReference type="ARBA" id="ARBA00022912"/>
    </source>
</evidence>
<evidence type="ECO:0000313" key="15">
    <source>
        <dbReference type="Proteomes" id="UP000025227"/>
    </source>
</evidence>
<dbReference type="InterPro" id="IPR007308">
    <property type="entry name" value="Rtr1/RPAP2_dom"/>
</dbReference>
<dbReference type="EC" id="3.1.3.16" evidence="12"/>
<evidence type="ECO:0000256" key="5">
    <source>
        <dbReference type="ARBA" id="ARBA00022801"/>
    </source>
</evidence>
<evidence type="ECO:0000256" key="3">
    <source>
        <dbReference type="ARBA" id="ARBA00022723"/>
    </source>
</evidence>
<sequence length="547" mass="60998">MGEKESNEPNENSLSPIQLQLLSEASGSTSLSLKVPRADGKREDDLRRAVFDAVVQLSEVVSEDVLRAQLPFLHCTSWDEVIEERFLGKPRLCGFPTCAETVEVHLKKQKYFIDRQAMKIYEHRIESDMYCSRSCMLRSASIRAQLADEPLWLSGDVSRRMSASFKIEKASEENEVITKRNEIEVVRAVEQKLTDLRIREAESSTESEGEDYTDVEKDVKSYIETVTNLIGAEDEAPLQEGSSGKCSSTSNSTASVKPKAISKTVSIDSNRKVERMASTRRSVDSLSQITNPKLPDPQTAPELKLTKAELEKLSRLRSKYSKTTAKKPIIIEPTPAPFSSTANAKESIAEDKTGSLCTATTSSAVEKTVSSVRSLFSGWITDRSRRLFQSGGLCISDSTDSLMKQFYRPFGEYSTVDRNEVLLPTVDSIDVQKKRLHIFLETVKKPLASYQRELEFSFSKFNWLYVLASTYNLDPTTITNFSTDVLKLVCLVLLKLISKLDNAVEDAVFPSGQPSEKFMNCLSSLGVELCEFNGITSDILGHSKDAS</sequence>
<keyword evidence="5 12" id="KW-0378">Hydrolase</keyword>
<dbReference type="GO" id="GO:0005634">
    <property type="term" value="C:nucleus"/>
    <property type="evidence" value="ECO:0007669"/>
    <property type="project" value="UniProtKB-SubCell"/>
</dbReference>
<keyword evidence="3 12" id="KW-0479">Metal-binding</keyword>
<dbReference type="Pfam" id="PF04181">
    <property type="entry name" value="RPAP2_Rtr1"/>
    <property type="match status" value="1"/>
</dbReference>
<comment type="similarity">
    <text evidence="2 11 12">Belongs to the RPAP2 family.</text>
</comment>
<evidence type="ECO:0000256" key="1">
    <source>
        <dbReference type="ARBA" id="ARBA00004123"/>
    </source>
</evidence>
<keyword evidence="4 12" id="KW-0863">Zinc-finger</keyword>
<organism evidence="15 16">
    <name type="scientific">Haemonchus contortus</name>
    <name type="common">Barber pole worm</name>
    <dbReference type="NCBI Taxonomy" id="6289"/>
    <lineage>
        <taxon>Eukaryota</taxon>
        <taxon>Metazoa</taxon>
        <taxon>Ecdysozoa</taxon>
        <taxon>Nematoda</taxon>
        <taxon>Chromadorea</taxon>
        <taxon>Rhabditida</taxon>
        <taxon>Rhabditina</taxon>
        <taxon>Rhabditomorpha</taxon>
        <taxon>Strongyloidea</taxon>
        <taxon>Trichostrongylidae</taxon>
        <taxon>Haemonchus</taxon>
    </lineage>
</organism>
<feature type="compositionally biased region" description="Low complexity" evidence="13">
    <location>
        <begin position="241"/>
        <end position="255"/>
    </location>
</feature>
<evidence type="ECO:0000256" key="8">
    <source>
        <dbReference type="ARBA" id="ARBA00023242"/>
    </source>
</evidence>
<feature type="domain" description="RTR1-type" evidence="14">
    <location>
        <begin position="68"/>
        <end position="155"/>
    </location>
</feature>
<evidence type="ECO:0000256" key="12">
    <source>
        <dbReference type="RuleBase" id="RU367080"/>
    </source>
</evidence>
<dbReference type="PROSITE" id="PS51479">
    <property type="entry name" value="ZF_RTR1"/>
    <property type="match status" value="1"/>
</dbReference>
<evidence type="ECO:0000256" key="2">
    <source>
        <dbReference type="ARBA" id="ARBA00005676"/>
    </source>
</evidence>
<comment type="catalytic activity">
    <reaction evidence="10 12">
        <text>O-phospho-L-threonyl-[protein] + H2O = L-threonyl-[protein] + phosphate</text>
        <dbReference type="Rhea" id="RHEA:47004"/>
        <dbReference type="Rhea" id="RHEA-COMP:11060"/>
        <dbReference type="Rhea" id="RHEA-COMP:11605"/>
        <dbReference type="ChEBI" id="CHEBI:15377"/>
        <dbReference type="ChEBI" id="CHEBI:30013"/>
        <dbReference type="ChEBI" id="CHEBI:43474"/>
        <dbReference type="ChEBI" id="CHEBI:61977"/>
        <dbReference type="EC" id="3.1.3.16"/>
    </reaction>
</comment>
<dbReference type="WBParaSite" id="HCON_00067010-00001">
    <property type="protein sequence ID" value="HCON_00067010-00001"/>
    <property type="gene ID" value="HCON_00067010"/>
</dbReference>
<keyword evidence="7 12" id="KW-0904">Protein phosphatase</keyword>
<dbReference type="PANTHER" id="PTHR14732">
    <property type="entry name" value="RNA POLYMERASE II SUBUNIT B1 CTD PHOSPHATASE RPAP2-RELATED"/>
    <property type="match status" value="1"/>
</dbReference>
<evidence type="ECO:0000256" key="6">
    <source>
        <dbReference type="ARBA" id="ARBA00022833"/>
    </source>
</evidence>
<comment type="function">
    <text evidence="12">Putative RNA polymerase II subunit B1 C-terminal domain (CTD) phosphatase involved in RNA polymerase II transcription regulation.</text>
</comment>
<reference evidence="16" key="1">
    <citation type="submission" date="2020-12" db="UniProtKB">
        <authorList>
            <consortium name="WormBaseParasite"/>
        </authorList>
    </citation>
    <scope>IDENTIFICATION</scope>
    <source>
        <strain evidence="16">MHco3</strain>
    </source>
</reference>
<protein>
    <recommendedName>
        <fullName evidence="12">RNA polymerase II subunit B1 CTD phosphatase RPAP2 homolog</fullName>
        <ecNumber evidence="12">3.1.3.16</ecNumber>
    </recommendedName>
</protein>
<feature type="region of interest" description="Disordered" evidence="13">
    <location>
        <begin position="233"/>
        <end position="257"/>
    </location>
</feature>
<keyword evidence="15" id="KW-1185">Reference proteome</keyword>
<keyword evidence="8 12" id="KW-0539">Nucleus</keyword>
<evidence type="ECO:0000256" key="9">
    <source>
        <dbReference type="ARBA" id="ARBA00047761"/>
    </source>
</evidence>
<proteinExistence type="inferred from homology"/>
<dbReference type="GO" id="GO:0008270">
    <property type="term" value="F:zinc ion binding"/>
    <property type="evidence" value="ECO:0007669"/>
    <property type="project" value="UniProtKB-KW"/>
</dbReference>
<evidence type="ECO:0000256" key="11">
    <source>
        <dbReference type="PROSITE-ProRule" id="PRU00812"/>
    </source>
</evidence>
<evidence type="ECO:0000256" key="4">
    <source>
        <dbReference type="ARBA" id="ARBA00022771"/>
    </source>
</evidence>
<name>A0A7I4YAW0_HAECO</name>
<dbReference type="InterPro" id="IPR039693">
    <property type="entry name" value="Rtr1/RPAP2"/>
</dbReference>
<dbReference type="PANTHER" id="PTHR14732:SF0">
    <property type="entry name" value="RNA POLYMERASE II SUBUNIT B1 CTD PHOSPHATASE RPAP2-RELATED"/>
    <property type="match status" value="1"/>
</dbReference>
<evidence type="ECO:0000313" key="16">
    <source>
        <dbReference type="WBParaSite" id="HCON_00067010-00001"/>
    </source>
</evidence>
<feature type="compositionally biased region" description="Basic and acidic residues" evidence="13">
    <location>
        <begin position="274"/>
        <end position="283"/>
    </location>
</feature>
<dbReference type="OrthoDB" id="2590500at2759"/>